<dbReference type="InterPro" id="IPR028081">
    <property type="entry name" value="Leu-bd"/>
</dbReference>
<dbReference type="PANTHER" id="PTHR47235">
    <property type="entry name" value="BLR6548 PROTEIN"/>
    <property type="match status" value="1"/>
</dbReference>
<dbReference type="InterPro" id="IPR000709">
    <property type="entry name" value="Leu_Ile_Val-bd"/>
</dbReference>
<dbReference type="EMBL" id="CP063362">
    <property type="protein sequence ID" value="QRG07086.1"/>
    <property type="molecule type" value="Genomic_DNA"/>
</dbReference>
<feature type="domain" description="Leucine-binding protein" evidence="6">
    <location>
        <begin position="39"/>
        <end position="380"/>
    </location>
</feature>
<proteinExistence type="inferred from homology"/>
<evidence type="ECO:0000313" key="8">
    <source>
        <dbReference type="Proteomes" id="UP000596427"/>
    </source>
</evidence>
<organism evidence="7 8">
    <name type="scientific">Xanthobacter dioxanivorans</name>
    <dbReference type="NCBI Taxonomy" id="2528964"/>
    <lineage>
        <taxon>Bacteria</taxon>
        <taxon>Pseudomonadati</taxon>
        <taxon>Pseudomonadota</taxon>
        <taxon>Alphaproteobacteria</taxon>
        <taxon>Hyphomicrobiales</taxon>
        <taxon>Xanthobacteraceae</taxon>
        <taxon>Xanthobacter</taxon>
    </lineage>
</organism>
<keyword evidence="8" id="KW-1185">Reference proteome</keyword>
<dbReference type="Gene3D" id="3.40.50.2300">
    <property type="match status" value="2"/>
</dbReference>
<dbReference type="AlphaFoldDB" id="A0A974PPI6"/>
<evidence type="ECO:0000256" key="3">
    <source>
        <dbReference type="ARBA" id="ARBA00022729"/>
    </source>
</evidence>
<gene>
    <name evidence="7" type="ORF">EZH22_01135</name>
</gene>
<feature type="signal peptide" evidence="5">
    <location>
        <begin position="1"/>
        <end position="29"/>
    </location>
</feature>
<dbReference type="Proteomes" id="UP000596427">
    <property type="component" value="Chromosome"/>
</dbReference>
<sequence length="397" mass="41947">MPRTTRLSCAVAILACVAAALGGSAPAAAQGQPGITADTIKIGTFGALTGPGYLYGKLAMNGIDVVFDEVNKAGGVNGRKLQHIREDDRCDPATAITAVQKLIHQENVFALIGGGCSNATFAARETIEQAKIPFVVVASVHDGITQPPAANIFSMALTSSIESQAQLEFALQQGAKKIAVVSMRDSWGRARYTPLMEALKAKGITLVADEEMSPDANDATAQVLRLKQSGADAVIMVLFPKPAAVFARDAQKLGFKPILIGQTGIGDPAAFEDQVGVPGATAKFTTISMVKYTPTDPAVDKWRTLIETKFPGDRLSTFNLFGIGAAQVLVEALKRAGPDLTREKLIAQLADLKNLSVDVYPGPITCSPTDHRCNKYPAWIAKEPGGPIKVLSITHVQ</sequence>
<evidence type="ECO:0000256" key="5">
    <source>
        <dbReference type="SAM" id="SignalP"/>
    </source>
</evidence>
<dbReference type="RefSeq" id="WP_203193999.1">
    <property type="nucleotide sequence ID" value="NZ_CP063362.1"/>
</dbReference>
<reference evidence="7 8" key="1">
    <citation type="submission" date="2020-10" db="EMBL/GenBank/DDBJ databases">
        <title>Degradation of 1,4-Dioxane by Xanthobacter sp. YN2, via a Novel Group-2 Soluble Di-Iron Monooxygenase.</title>
        <authorList>
            <person name="Ma F."/>
            <person name="Wang Y."/>
            <person name="Yang J."/>
            <person name="Guo H."/>
            <person name="Su D."/>
            <person name="Yu L."/>
        </authorList>
    </citation>
    <scope>NUCLEOTIDE SEQUENCE [LARGE SCALE GENOMIC DNA]</scope>
    <source>
        <strain evidence="7 8">YN2</strain>
    </source>
</reference>
<evidence type="ECO:0000256" key="1">
    <source>
        <dbReference type="ARBA" id="ARBA00010062"/>
    </source>
</evidence>
<feature type="chain" id="PRO_5038067369" evidence="5">
    <location>
        <begin position="30"/>
        <end position="397"/>
    </location>
</feature>
<dbReference type="InterPro" id="IPR028082">
    <property type="entry name" value="Peripla_BP_I"/>
</dbReference>
<comment type="similarity">
    <text evidence="1">Belongs to the leucine-binding protein family.</text>
</comment>
<evidence type="ECO:0000256" key="2">
    <source>
        <dbReference type="ARBA" id="ARBA00022448"/>
    </source>
</evidence>
<evidence type="ECO:0000259" key="6">
    <source>
        <dbReference type="Pfam" id="PF13458"/>
    </source>
</evidence>
<keyword evidence="2" id="KW-0813">Transport</keyword>
<name>A0A974PPI6_9HYPH</name>
<evidence type="ECO:0000313" key="7">
    <source>
        <dbReference type="EMBL" id="QRG07086.1"/>
    </source>
</evidence>
<dbReference type="GO" id="GO:0006865">
    <property type="term" value="P:amino acid transport"/>
    <property type="evidence" value="ECO:0007669"/>
    <property type="project" value="UniProtKB-KW"/>
</dbReference>
<dbReference type="PANTHER" id="PTHR47235:SF1">
    <property type="entry name" value="BLR6548 PROTEIN"/>
    <property type="match status" value="1"/>
</dbReference>
<keyword evidence="4" id="KW-0029">Amino-acid transport</keyword>
<dbReference type="KEGG" id="xdi:EZH22_01135"/>
<dbReference type="PRINTS" id="PR00337">
    <property type="entry name" value="LEUILEVALBP"/>
</dbReference>
<dbReference type="Pfam" id="PF13458">
    <property type="entry name" value="Peripla_BP_6"/>
    <property type="match status" value="1"/>
</dbReference>
<protein>
    <submittedName>
        <fullName evidence="7">ABC transporter substrate-binding protein</fullName>
    </submittedName>
</protein>
<accession>A0A974PPI6</accession>
<evidence type="ECO:0000256" key="4">
    <source>
        <dbReference type="ARBA" id="ARBA00022970"/>
    </source>
</evidence>
<dbReference type="SUPFAM" id="SSF53822">
    <property type="entry name" value="Periplasmic binding protein-like I"/>
    <property type="match status" value="1"/>
</dbReference>
<keyword evidence="3 5" id="KW-0732">Signal</keyword>
<dbReference type="CDD" id="cd06343">
    <property type="entry name" value="PBP1_ABC_ligand_binding-like"/>
    <property type="match status" value="1"/>
</dbReference>